<comment type="subcellular location">
    <subcellularLocation>
        <location evidence="1">Membrane</location>
    </subcellularLocation>
</comment>
<keyword evidence="2" id="KW-0602">Photosynthesis</keyword>
<keyword evidence="3" id="KW-0934">Plastid</keyword>
<evidence type="ECO:0000256" key="2">
    <source>
        <dbReference type="ARBA" id="ARBA00022531"/>
    </source>
</evidence>
<dbReference type="PANTHER" id="PTHR33288">
    <property type="match status" value="1"/>
</dbReference>
<keyword evidence="6" id="KW-0793">Thylakoid</keyword>
<evidence type="ECO:0000259" key="8">
    <source>
        <dbReference type="Pfam" id="PF16639"/>
    </source>
</evidence>
<dbReference type="Pfam" id="PF16639">
    <property type="entry name" value="Apocytochr_F_N"/>
    <property type="match status" value="1"/>
</dbReference>
<dbReference type="PROSITE" id="PS51010">
    <property type="entry name" value="CYTF"/>
    <property type="match status" value="1"/>
</dbReference>
<dbReference type="AlphaFoldDB" id="A0A7J8SJE8"/>
<keyword evidence="7" id="KW-0472">Membrane</keyword>
<dbReference type="InterPro" id="IPR024094">
    <property type="entry name" value="Cyt_f_lg_dom"/>
</dbReference>
<evidence type="ECO:0000313" key="10">
    <source>
        <dbReference type="Proteomes" id="UP000593561"/>
    </source>
</evidence>
<dbReference type="PANTHER" id="PTHR33288:SF10">
    <property type="entry name" value="CYTOCHROME F"/>
    <property type="match status" value="1"/>
</dbReference>
<dbReference type="GO" id="GO:0015979">
    <property type="term" value="P:photosynthesis"/>
    <property type="evidence" value="ECO:0007669"/>
    <property type="project" value="UniProtKB-KW"/>
</dbReference>
<sequence length="88" mass="9922">MKEKIGDLSFQNYRPTKKNVYVIGPVPGKKNSEITFLILSLDPTSNKDVHFLKYPIYVGGNKGHSIHVYPLGLTIIALVKYNVYNLAK</sequence>
<evidence type="ECO:0000256" key="4">
    <source>
        <dbReference type="ARBA" id="ARBA00022692"/>
    </source>
</evidence>
<dbReference type="EMBL" id="JABFAC010000010">
    <property type="protein sequence ID" value="MBA0626247.1"/>
    <property type="molecule type" value="Genomic_DNA"/>
</dbReference>
<dbReference type="InterPro" id="IPR036826">
    <property type="entry name" value="Cyt_f_lg_dom_sf"/>
</dbReference>
<dbReference type="GO" id="GO:0009055">
    <property type="term" value="F:electron transfer activity"/>
    <property type="evidence" value="ECO:0007669"/>
    <property type="project" value="InterPro"/>
</dbReference>
<feature type="domain" description="Cytochrome f large" evidence="8">
    <location>
        <begin position="1"/>
        <end position="63"/>
    </location>
</feature>
<dbReference type="GO" id="GO:0020037">
    <property type="term" value="F:heme binding"/>
    <property type="evidence" value="ECO:0007669"/>
    <property type="project" value="InterPro"/>
</dbReference>
<dbReference type="Proteomes" id="UP000593561">
    <property type="component" value="Unassembled WGS sequence"/>
</dbReference>
<reference evidence="9 10" key="1">
    <citation type="journal article" date="2019" name="Genome Biol. Evol.">
        <title>Insights into the evolution of the New World diploid cottons (Gossypium, subgenus Houzingenia) based on genome sequencing.</title>
        <authorList>
            <person name="Grover C.E."/>
            <person name="Arick M.A. 2nd"/>
            <person name="Thrash A."/>
            <person name="Conover J.L."/>
            <person name="Sanders W.S."/>
            <person name="Peterson D.G."/>
            <person name="Frelichowski J.E."/>
            <person name="Scheffler J.A."/>
            <person name="Scheffler B.E."/>
            <person name="Wendel J.F."/>
        </authorList>
    </citation>
    <scope>NUCLEOTIDE SEQUENCE [LARGE SCALE GENOMIC DNA]</scope>
    <source>
        <strain evidence="9">27</strain>
        <tissue evidence="9">Leaf</tissue>
    </source>
</reference>
<feature type="non-terminal residue" evidence="9">
    <location>
        <position position="88"/>
    </location>
</feature>
<keyword evidence="4" id="KW-0812">Transmembrane</keyword>
<proteinExistence type="predicted"/>
<dbReference type="PRINTS" id="PR00610">
    <property type="entry name" value="CYTOCHROMEF"/>
</dbReference>
<dbReference type="GO" id="GO:0009535">
    <property type="term" value="C:chloroplast thylakoid membrane"/>
    <property type="evidence" value="ECO:0007669"/>
    <property type="project" value="TreeGrafter"/>
</dbReference>
<evidence type="ECO:0000256" key="3">
    <source>
        <dbReference type="ARBA" id="ARBA00022640"/>
    </source>
</evidence>
<dbReference type="InterPro" id="IPR002325">
    <property type="entry name" value="Cyt_f"/>
</dbReference>
<accession>A0A7J8SJE8</accession>
<evidence type="ECO:0000256" key="7">
    <source>
        <dbReference type="ARBA" id="ARBA00023136"/>
    </source>
</evidence>
<gene>
    <name evidence="9" type="ORF">Godav_003947</name>
</gene>
<evidence type="ECO:0000256" key="6">
    <source>
        <dbReference type="ARBA" id="ARBA00023078"/>
    </source>
</evidence>
<evidence type="ECO:0000256" key="5">
    <source>
        <dbReference type="ARBA" id="ARBA00022989"/>
    </source>
</evidence>
<name>A0A7J8SJE8_GOSDV</name>
<comment type="caution">
    <text evidence="9">The sequence shown here is derived from an EMBL/GenBank/DDBJ whole genome shotgun (WGS) entry which is preliminary data.</text>
</comment>
<organism evidence="9 10">
    <name type="scientific">Gossypium davidsonii</name>
    <name type="common">Davidson's cotton</name>
    <name type="synonym">Gossypium klotzschianum subsp. davidsonii</name>
    <dbReference type="NCBI Taxonomy" id="34287"/>
    <lineage>
        <taxon>Eukaryota</taxon>
        <taxon>Viridiplantae</taxon>
        <taxon>Streptophyta</taxon>
        <taxon>Embryophyta</taxon>
        <taxon>Tracheophyta</taxon>
        <taxon>Spermatophyta</taxon>
        <taxon>Magnoliopsida</taxon>
        <taxon>eudicotyledons</taxon>
        <taxon>Gunneridae</taxon>
        <taxon>Pentapetalae</taxon>
        <taxon>rosids</taxon>
        <taxon>malvids</taxon>
        <taxon>Malvales</taxon>
        <taxon>Malvaceae</taxon>
        <taxon>Malvoideae</taxon>
        <taxon>Gossypium</taxon>
    </lineage>
</organism>
<evidence type="ECO:0000256" key="1">
    <source>
        <dbReference type="ARBA" id="ARBA00004370"/>
    </source>
</evidence>
<evidence type="ECO:0000313" key="9">
    <source>
        <dbReference type="EMBL" id="MBA0626247.1"/>
    </source>
</evidence>
<dbReference type="GO" id="GO:0005506">
    <property type="term" value="F:iron ion binding"/>
    <property type="evidence" value="ECO:0007669"/>
    <property type="project" value="InterPro"/>
</dbReference>
<dbReference type="Gene3D" id="2.60.40.830">
    <property type="entry name" value="Cytochrome f large domain"/>
    <property type="match status" value="1"/>
</dbReference>
<keyword evidence="5" id="KW-1133">Transmembrane helix</keyword>
<keyword evidence="10" id="KW-1185">Reference proteome</keyword>
<protein>
    <recommendedName>
        <fullName evidence="8">Cytochrome f large domain-containing protein</fullName>
    </recommendedName>
</protein>
<dbReference type="SUPFAM" id="SSF49441">
    <property type="entry name" value="Cytochrome f, large domain"/>
    <property type="match status" value="1"/>
</dbReference>